<gene>
    <name evidence="1" type="ORF">LSALG_LOCUS29476</name>
</gene>
<organism evidence="1 2">
    <name type="scientific">Lactuca saligna</name>
    <name type="common">Willowleaf lettuce</name>
    <dbReference type="NCBI Taxonomy" id="75948"/>
    <lineage>
        <taxon>Eukaryota</taxon>
        <taxon>Viridiplantae</taxon>
        <taxon>Streptophyta</taxon>
        <taxon>Embryophyta</taxon>
        <taxon>Tracheophyta</taxon>
        <taxon>Spermatophyta</taxon>
        <taxon>Magnoliopsida</taxon>
        <taxon>eudicotyledons</taxon>
        <taxon>Gunneridae</taxon>
        <taxon>Pentapetalae</taxon>
        <taxon>asterids</taxon>
        <taxon>campanulids</taxon>
        <taxon>Asterales</taxon>
        <taxon>Asteraceae</taxon>
        <taxon>Cichorioideae</taxon>
        <taxon>Cichorieae</taxon>
        <taxon>Lactucinae</taxon>
        <taxon>Lactuca</taxon>
    </lineage>
</organism>
<dbReference type="Proteomes" id="UP001177003">
    <property type="component" value="Chromosome 6"/>
</dbReference>
<sequence>MSGLEDYGLYTIVFPLTLSYQKVTQKNAYREPNQTPPTDIQTLLISPRKNQDIIRGSSNSKPYLQLAWGYHFRAHLQHIQI</sequence>
<name>A0AA36EBG4_LACSI</name>
<dbReference type="AlphaFoldDB" id="A0AA36EBG4"/>
<reference evidence="1" key="1">
    <citation type="submission" date="2023-04" db="EMBL/GenBank/DDBJ databases">
        <authorList>
            <person name="Vijverberg K."/>
            <person name="Xiong W."/>
            <person name="Schranz E."/>
        </authorList>
    </citation>
    <scope>NUCLEOTIDE SEQUENCE</scope>
</reference>
<proteinExistence type="predicted"/>
<evidence type="ECO:0000313" key="1">
    <source>
        <dbReference type="EMBL" id="CAI9290276.1"/>
    </source>
</evidence>
<evidence type="ECO:0000313" key="2">
    <source>
        <dbReference type="Proteomes" id="UP001177003"/>
    </source>
</evidence>
<protein>
    <submittedName>
        <fullName evidence="1">Uncharacterized protein</fullName>
    </submittedName>
</protein>
<keyword evidence="2" id="KW-1185">Reference proteome</keyword>
<dbReference type="EMBL" id="OX465082">
    <property type="protein sequence ID" value="CAI9290276.1"/>
    <property type="molecule type" value="Genomic_DNA"/>
</dbReference>
<accession>A0AA36EBG4</accession>